<comment type="caution">
    <text evidence="1">The sequence shown here is derived from an EMBL/GenBank/DDBJ whole genome shotgun (WGS) entry which is preliminary data.</text>
</comment>
<protein>
    <submittedName>
        <fullName evidence="1">Uncharacterized protein</fullName>
    </submittedName>
</protein>
<dbReference type="Proteomes" id="UP000749559">
    <property type="component" value="Unassembled WGS sequence"/>
</dbReference>
<dbReference type="EMBL" id="CAIIXF020000012">
    <property type="protein sequence ID" value="CAH1800743.1"/>
    <property type="molecule type" value="Genomic_DNA"/>
</dbReference>
<evidence type="ECO:0000313" key="2">
    <source>
        <dbReference type="Proteomes" id="UP000749559"/>
    </source>
</evidence>
<reference evidence="1" key="1">
    <citation type="submission" date="2022-03" db="EMBL/GenBank/DDBJ databases">
        <authorList>
            <person name="Martin C."/>
        </authorList>
    </citation>
    <scope>NUCLEOTIDE SEQUENCE</scope>
</reference>
<proteinExistence type="predicted"/>
<accession>A0A8J1UYF0</accession>
<name>A0A8J1UYF0_OWEFU</name>
<sequence length="376" mass="44000">MRVIELYSVIIFIFVVTLVWTLVHIGLNEKPDDRVTRETRYQREGNVNEKPLFETTTETSTVGTTTRKPLHPSFITLFTSFAERERKRDHIQNNTLMNWHHLRQFNITPVLFSNNHIHQKQSEQFGWTHIPQSKDITILRRPVLKDMFLKAQELSSSDYYGFTNGDILFYGEQLNETIHAVDKFLKARQFSAYIIVGMRTNIPYDNGEGNILSLVSGNDQEILELSEVGTPQENNGAYDFILTSKYAFPWEHFPDFVISQYGFDSWFMVYGNKFGVPIIDITGTTLMLHQNEPDLKLMDPNWLKLNSHNEDLFKSSIPYSGIEQWKRDCAFYNTFFNDDGEVEVRYNNRWRSEVCTYEQPLIVSKGLKPLFERDSN</sequence>
<organism evidence="1 2">
    <name type="scientific">Owenia fusiformis</name>
    <name type="common">Polychaete worm</name>
    <dbReference type="NCBI Taxonomy" id="6347"/>
    <lineage>
        <taxon>Eukaryota</taxon>
        <taxon>Metazoa</taxon>
        <taxon>Spiralia</taxon>
        <taxon>Lophotrochozoa</taxon>
        <taxon>Annelida</taxon>
        <taxon>Polychaeta</taxon>
        <taxon>Sedentaria</taxon>
        <taxon>Canalipalpata</taxon>
        <taxon>Sabellida</taxon>
        <taxon>Oweniida</taxon>
        <taxon>Oweniidae</taxon>
        <taxon>Owenia</taxon>
    </lineage>
</organism>
<dbReference type="OrthoDB" id="6046730at2759"/>
<keyword evidence="2" id="KW-1185">Reference proteome</keyword>
<dbReference type="AlphaFoldDB" id="A0A8J1UYF0"/>
<evidence type="ECO:0000313" key="1">
    <source>
        <dbReference type="EMBL" id="CAH1800743.1"/>
    </source>
</evidence>
<gene>
    <name evidence="1" type="ORF">OFUS_LOCUS24592</name>
</gene>